<proteinExistence type="predicted"/>
<sequence length="549" mass="59542">MASLAGVSSISIRGGPLEGGDVRKVSPFVVNGNTGIAAMHVVVTEPTKLIIIDKAQDEPVRYPSGKAVISLEYEITDGTTRFLELNTNTFCSAGGFLADGTLVNTGGAELSGKYNEGFQSLRTIKPCQDGKCQWTEDPKGLTSHRWYPSAVSLSDGRLFILGGSNQSTAINSETINNPTYEFYPKTDPNPVHFQFLVDTLPFNLYPSIHLMPGPANQTQLFIFANRDSIIWDWKTNTIVKKLPQIPGAPRSYPLTGTSVMLPLDPDDNYRPQVIICGGNEKRDRTNLADDSCGRIDLSNLDKAAWEMDNFGGFGRVMPDGVILADGKTLFLNGAGRGIAGYNSKDKKTGVVTQQADQPVLTPVLYDFRKPLGQRFSTQGASEIPRLYHSVATLIPDGRVFVAGSSPQANVVTNNTEFPTEFRVEYFSPSYVSQTKSPRPTITSVAGQTNLNKGAVRVSYNSKVSVTVKLNVPSGVFTAALMHYGFVTHSTHMSQRYVICKVENVKATSGGFTMDVLMPPNPNIIAPGVNYLSINNRGIPAISAIQVLIS</sequence>
<keyword evidence="2" id="KW-1185">Reference proteome</keyword>
<name>A0ACA9L545_9GLOM</name>
<comment type="caution">
    <text evidence="1">The sequence shown here is derived from an EMBL/GenBank/DDBJ whole genome shotgun (WGS) entry which is preliminary data.</text>
</comment>
<reference evidence="1" key="1">
    <citation type="submission" date="2021-06" db="EMBL/GenBank/DDBJ databases">
        <authorList>
            <person name="Kallberg Y."/>
            <person name="Tangrot J."/>
            <person name="Rosling A."/>
        </authorList>
    </citation>
    <scope>NUCLEOTIDE SEQUENCE</scope>
    <source>
        <strain evidence="1">CL356</strain>
    </source>
</reference>
<evidence type="ECO:0000313" key="2">
    <source>
        <dbReference type="Proteomes" id="UP000789525"/>
    </source>
</evidence>
<protein>
    <submittedName>
        <fullName evidence="1">9606_t:CDS:1</fullName>
    </submittedName>
</protein>
<dbReference type="Proteomes" id="UP000789525">
    <property type="component" value="Unassembled WGS sequence"/>
</dbReference>
<organism evidence="1 2">
    <name type="scientific">Acaulospora colombiana</name>
    <dbReference type="NCBI Taxonomy" id="27376"/>
    <lineage>
        <taxon>Eukaryota</taxon>
        <taxon>Fungi</taxon>
        <taxon>Fungi incertae sedis</taxon>
        <taxon>Mucoromycota</taxon>
        <taxon>Glomeromycotina</taxon>
        <taxon>Glomeromycetes</taxon>
        <taxon>Diversisporales</taxon>
        <taxon>Acaulosporaceae</taxon>
        <taxon>Acaulospora</taxon>
    </lineage>
</organism>
<accession>A0ACA9L545</accession>
<gene>
    <name evidence="1" type="ORF">ACOLOM_LOCUS3197</name>
</gene>
<evidence type="ECO:0000313" key="1">
    <source>
        <dbReference type="EMBL" id="CAG8510502.1"/>
    </source>
</evidence>
<dbReference type="EMBL" id="CAJVPT010004647">
    <property type="protein sequence ID" value="CAG8510502.1"/>
    <property type="molecule type" value="Genomic_DNA"/>
</dbReference>